<protein>
    <submittedName>
        <fullName evidence="2">Uncharacterized protein</fullName>
    </submittedName>
</protein>
<accession>A0AAW0CLR2</accession>
<keyword evidence="3" id="KW-1185">Reference proteome</keyword>
<dbReference type="Proteomes" id="UP001383192">
    <property type="component" value="Unassembled WGS sequence"/>
</dbReference>
<dbReference type="EMBL" id="JAYKXP010000036">
    <property type="protein sequence ID" value="KAK7040675.1"/>
    <property type="molecule type" value="Genomic_DNA"/>
</dbReference>
<reference evidence="2 3" key="1">
    <citation type="submission" date="2024-01" db="EMBL/GenBank/DDBJ databases">
        <title>A draft genome for a cacao thread blight-causing isolate of Paramarasmius palmivorus.</title>
        <authorList>
            <person name="Baruah I.K."/>
            <person name="Bukari Y."/>
            <person name="Amoako-Attah I."/>
            <person name="Meinhardt L.W."/>
            <person name="Bailey B.A."/>
            <person name="Cohen S.P."/>
        </authorList>
    </citation>
    <scope>NUCLEOTIDE SEQUENCE [LARGE SCALE GENOMIC DNA]</scope>
    <source>
        <strain evidence="2 3">GH-12</strain>
    </source>
</reference>
<keyword evidence="1" id="KW-1133">Transmembrane helix</keyword>
<feature type="transmembrane region" description="Helical" evidence="1">
    <location>
        <begin position="388"/>
        <end position="421"/>
    </location>
</feature>
<dbReference type="PANTHER" id="PTHR35043:SF8">
    <property type="entry name" value="DUF4220 DOMAIN-CONTAINING PROTEIN"/>
    <property type="match status" value="1"/>
</dbReference>
<feature type="transmembrane region" description="Helical" evidence="1">
    <location>
        <begin position="341"/>
        <end position="362"/>
    </location>
</feature>
<evidence type="ECO:0000256" key="1">
    <source>
        <dbReference type="SAM" id="Phobius"/>
    </source>
</evidence>
<proteinExistence type="predicted"/>
<feature type="transmembrane region" description="Helical" evidence="1">
    <location>
        <begin position="263"/>
        <end position="286"/>
    </location>
</feature>
<keyword evidence="1" id="KW-0812">Transmembrane</keyword>
<feature type="transmembrane region" description="Helical" evidence="1">
    <location>
        <begin position="153"/>
        <end position="171"/>
    </location>
</feature>
<feature type="transmembrane region" description="Helical" evidence="1">
    <location>
        <begin position="307"/>
        <end position="329"/>
    </location>
</feature>
<gene>
    <name evidence="2" type="ORF">VNI00_009581</name>
</gene>
<evidence type="ECO:0000313" key="2">
    <source>
        <dbReference type="EMBL" id="KAK7040675.1"/>
    </source>
</evidence>
<dbReference type="AlphaFoldDB" id="A0AAW0CLR2"/>
<dbReference type="PANTHER" id="PTHR35043">
    <property type="entry name" value="TRANSCRIPTION FACTOR DOMAIN-CONTAINING PROTEIN"/>
    <property type="match status" value="1"/>
</dbReference>
<evidence type="ECO:0000313" key="3">
    <source>
        <dbReference type="Proteomes" id="UP001383192"/>
    </source>
</evidence>
<name>A0AAW0CLR2_9AGAR</name>
<organism evidence="2 3">
    <name type="scientific">Paramarasmius palmivorus</name>
    <dbReference type="NCBI Taxonomy" id="297713"/>
    <lineage>
        <taxon>Eukaryota</taxon>
        <taxon>Fungi</taxon>
        <taxon>Dikarya</taxon>
        <taxon>Basidiomycota</taxon>
        <taxon>Agaricomycotina</taxon>
        <taxon>Agaricomycetes</taxon>
        <taxon>Agaricomycetidae</taxon>
        <taxon>Agaricales</taxon>
        <taxon>Marasmiineae</taxon>
        <taxon>Marasmiaceae</taxon>
        <taxon>Paramarasmius</taxon>
    </lineage>
</organism>
<keyword evidence="1" id="KW-0472">Membrane</keyword>
<sequence>MGGFAVYDDKKFYGYVWNDGEVGTGTDHGGVDYMVRDKFQERHRIIQLATAELDKRPEEKDEECSLAPQTEETRFIGNVTESQDQMAPKSLNDNAHLLEFLIQHGYITITEDEIMDNLSHSDSITKIIAVIQTTWFLLQIAGRAVEGLAITELEIITVGFAVLNFGTYFLWWNKPLRVRHPVRVYWRHQKVAERKDEDSENRDEKGWVDIIQEVIVGAWDSIRDASVKFGMSMIVLFNFLRDPTERDPELNDNSLPNMEWVTLLRLVGLPFLVVFRLIWASMFLIADGHVDLMAFVVHASRLKEESITLYILVYGLTTLFGAIHCIPWNFQFQTHTEQLLWRISASGLVALPLTLIVVLLILQFSPDNTDRRASPSLVTKIIQTTRNVLVTIILITTVIITSVLPFAYIIARVILMVLALMELRNLPLSAYQTVQWTTFIPHIG</sequence>
<comment type="caution">
    <text evidence="2">The sequence shown here is derived from an EMBL/GenBank/DDBJ whole genome shotgun (WGS) entry which is preliminary data.</text>
</comment>